<reference evidence="5" key="1">
    <citation type="journal article" date="2020" name="Nature">
        <title>Giant virus diversity and host interactions through global metagenomics.</title>
        <authorList>
            <person name="Schulz F."/>
            <person name="Roux S."/>
            <person name="Paez-Espino D."/>
            <person name="Jungbluth S."/>
            <person name="Walsh D.A."/>
            <person name="Denef V.J."/>
            <person name="McMahon K.D."/>
            <person name="Konstantinidis K.T."/>
            <person name="Eloe-Fadrosh E.A."/>
            <person name="Kyrpides N.C."/>
            <person name="Woyke T."/>
        </authorList>
    </citation>
    <scope>NUCLEOTIDE SEQUENCE</scope>
    <source>
        <strain evidence="5">GVMAG-S-1101164-105</strain>
    </source>
</reference>
<dbReference type="GO" id="GO:0005829">
    <property type="term" value="C:cytosol"/>
    <property type="evidence" value="ECO:0007669"/>
    <property type="project" value="TreeGrafter"/>
</dbReference>
<feature type="domain" description="Cytidyltransferase-like" evidence="4">
    <location>
        <begin position="340"/>
        <end position="437"/>
    </location>
</feature>
<organism evidence="5">
    <name type="scientific">viral metagenome</name>
    <dbReference type="NCBI Taxonomy" id="1070528"/>
    <lineage>
        <taxon>unclassified sequences</taxon>
        <taxon>metagenomes</taxon>
        <taxon>organismal metagenomes</taxon>
    </lineage>
</organism>
<dbReference type="InterPro" id="IPR014729">
    <property type="entry name" value="Rossmann-like_a/b/a_fold"/>
</dbReference>
<name>A0A6C0JW81_9ZZZZ</name>
<dbReference type="GO" id="GO:0033786">
    <property type="term" value="F:heptose-1-phosphate adenylyltransferase activity"/>
    <property type="evidence" value="ECO:0007669"/>
    <property type="project" value="TreeGrafter"/>
</dbReference>
<dbReference type="GO" id="GO:0033785">
    <property type="term" value="F:heptose 7-phosphate kinase activity"/>
    <property type="evidence" value="ECO:0007669"/>
    <property type="project" value="TreeGrafter"/>
</dbReference>
<dbReference type="InterPro" id="IPR029056">
    <property type="entry name" value="Ribokinase-like"/>
</dbReference>
<proteinExistence type="predicted"/>
<evidence type="ECO:0000256" key="1">
    <source>
        <dbReference type="ARBA" id="ARBA00023268"/>
    </source>
</evidence>
<dbReference type="AlphaFoldDB" id="A0A6C0JW81"/>
<dbReference type="PANTHER" id="PTHR46969:SF1">
    <property type="entry name" value="BIFUNCTIONAL PROTEIN HLDE"/>
    <property type="match status" value="1"/>
</dbReference>
<dbReference type="Gene3D" id="3.40.50.620">
    <property type="entry name" value="HUPs"/>
    <property type="match status" value="1"/>
</dbReference>
<feature type="domain" description="Carbohydrate kinase PfkB" evidence="3">
    <location>
        <begin position="11"/>
        <end position="278"/>
    </location>
</feature>
<dbReference type="Pfam" id="PF00294">
    <property type="entry name" value="PfkB"/>
    <property type="match status" value="1"/>
</dbReference>
<dbReference type="InterPro" id="IPR004821">
    <property type="entry name" value="Cyt_trans-like"/>
</dbReference>
<keyword evidence="1" id="KW-0511">Multifunctional enzyme</keyword>
<dbReference type="PANTHER" id="PTHR46969">
    <property type="entry name" value="BIFUNCTIONAL PROTEIN HLDE"/>
    <property type="match status" value="1"/>
</dbReference>
<keyword evidence="2" id="KW-0119">Carbohydrate metabolism</keyword>
<protein>
    <recommendedName>
        <fullName evidence="6">D-glycero-beta-D-manno-heptose 1-phosphate adenylyltransferase</fullName>
    </recommendedName>
</protein>
<dbReference type="InterPro" id="IPR011611">
    <property type="entry name" value="PfkB_dom"/>
</dbReference>
<sequence length="469" mass="52623">MNSCLNTPLQNIIVIGDIMLDILIDGSINKIANEAPIPVLHQTIERKTLGGCGNVLMNLAQLGCNKLYIISMIGDDIYGKHIEEIISKKPEIVSKFYTDSSYVTTVKTRGVSNKKLIFRYDIEKQLSPLQSHIEDTKNYIDLILKDNNIDVIILSDYNKGFLVKDITSHAIASANKHGIPTFVDPKVDYRKYIGCTVFKPNIKEMKDIFNIDYSYEKLLEIHEIIKSSVQCKNTLITLSEKGLSLLSDDGILYDAKTLPIEVCDVTGAGDVVLCMFAYYYKYIDNYTLLKLATWIGTHSVKFSGTYTVQVSDILNAYKSIRKSKVVLVRELSKINSPIVITNGCFDIVHEGHIALFKYCRSITPINGTVVVALNSDESIQRLKGPGRPINNLQARIALLNEIESIDMIVVFNEDSPYELYKAIKPKILVKGGDYQADTLIGREFCSDVKIFNYIEGKSTTNIINSIKTK</sequence>
<accession>A0A6C0JW81</accession>
<dbReference type="SUPFAM" id="SSF52374">
    <property type="entry name" value="Nucleotidylyl transferase"/>
    <property type="match status" value="1"/>
</dbReference>
<dbReference type="SUPFAM" id="SSF53613">
    <property type="entry name" value="Ribokinase-like"/>
    <property type="match status" value="1"/>
</dbReference>
<evidence type="ECO:0000259" key="3">
    <source>
        <dbReference type="Pfam" id="PF00294"/>
    </source>
</evidence>
<evidence type="ECO:0000259" key="4">
    <source>
        <dbReference type="Pfam" id="PF01467"/>
    </source>
</evidence>
<evidence type="ECO:0000313" key="5">
    <source>
        <dbReference type="EMBL" id="QHU09653.1"/>
    </source>
</evidence>
<dbReference type="NCBIfam" id="TIGR00125">
    <property type="entry name" value="cyt_tran_rel"/>
    <property type="match status" value="1"/>
</dbReference>
<dbReference type="Gene3D" id="3.40.1190.20">
    <property type="match status" value="1"/>
</dbReference>
<dbReference type="Pfam" id="PF01467">
    <property type="entry name" value="CTP_transf_like"/>
    <property type="match status" value="1"/>
</dbReference>
<evidence type="ECO:0008006" key="6">
    <source>
        <dbReference type="Google" id="ProtNLM"/>
    </source>
</evidence>
<evidence type="ECO:0000256" key="2">
    <source>
        <dbReference type="ARBA" id="ARBA00023277"/>
    </source>
</evidence>
<dbReference type="EMBL" id="MN740741">
    <property type="protein sequence ID" value="QHU09653.1"/>
    <property type="molecule type" value="Genomic_DNA"/>
</dbReference>